<comment type="caution">
    <text evidence="1">The sequence shown here is derived from an EMBL/GenBank/DDBJ whole genome shotgun (WGS) entry which is preliminary data.</text>
</comment>
<gene>
    <name evidence="1" type="primary">ga10862</name>
    <name evidence="1" type="ORF">PR202_ga10862</name>
</gene>
<reference evidence="1" key="1">
    <citation type="journal article" date="2018" name="DNA Res.">
        <title>Multiple hybrid de novo genome assembly of finger millet, an orphan allotetraploid crop.</title>
        <authorList>
            <person name="Hatakeyama M."/>
            <person name="Aluri S."/>
            <person name="Balachadran M.T."/>
            <person name="Sivarajan S.R."/>
            <person name="Patrignani A."/>
            <person name="Gruter S."/>
            <person name="Poveda L."/>
            <person name="Shimizu-Inatsugi R."/>
            <person name="Baeten J."/>
            <person name="Francoijs K.J."/>
            <person name="Nataraja K.N."/>
            <person name="Reddy Y.A.N."/>
            <person name="Phadnis S."/>
            <person name="Ravikumar R.L."/>
            <person name="Schlapbach R."/>
            <person name="Sreeman S.M."/>
            <person name="Shimizu K.K."/>
        </authorList>
    </citation>
    <scope>NUCLEOTIDE SEQUENCE</scope>
</reference>
<reference evidence="1" key="2">
    <citation type="submission" date="2021-12" db="EMBL/GenBank/DDBJ databases">
        <title>Resequencing data analysis of finger millet.</title>
        <authorList>
            <person name="Hatakeyama M."/>
            <person name="Aluri S."/>
            <person name="Balachadran M.T."/>
            <person name="Sivarajan S.R."/>
            <person name="Poveda L."/>
            <person name="Shimizu-Inatsugi R."/>
            <person name="Schlapbach R."/>
            <person name="Sreeman S.M."/>
            <person name="Shimizu K.K."/>
        </authorList>
    </citation>
    <scope>NUCLEOTIDE SEQUENCE</scope>
</reference>
<proteinExistence type="predicted"/>
<organism evidence="1 2">
    <name type="scientific">Eleusine coracana subsp. coracana</name>
    <dbReference type="NCBI Taxonomy" id="191504"/>
    <lineage>
        <taxon>Eukaryota</taxon>
        <taxon>Viridiplantae</taxon>
        <taxon>Streptophyta</taxon>
        <taxon>Embryophyta</taxon>
        <taxon>Tracheophyta</taxon>
        <taxon>Spermatophyta</taxon>
        <taxon>Magnoliopsida</taxon>
        <taxon>Liliopsida</taxon>
        <taxon>Poales</taxon>
        <taxon>Poaceae</taxon>
        <taxon>PACMAD clade</taxon>
        <taxon>Chloridoideae</taxon>
        <taxon>Cynodonteae</taxon>
        <taxon>Eleusininae</taxon>
        <taxon>Eleusine</taxon>
    </lineage>
</organism>
<dbReference type="AlphaFoldDB" id="A0AAV5C814"/>
<name>A0AAV5C814_ELECO</name>
<dbReference type="Proteomes" id="UP001054889">
    <property type="component" value="Unassembled WGS sequence"/>
</dbReference>
<sequence>MAAGVLGASLAVGFGGERKSPLGLVGAAEVGGGGIVVSSGEGEVEPPAPELRLRLPSFTLGDRRRTGAP</sequence>
<evidence type="ECO:0000313" key="1">
    <source>
        <dbReference type="EMBL" id="GJM94232.1"/>
    </source>
</evidence>
<protein>
    <submittedName>
        <fullName evidence="1">Uncharacterized protein</fullName>
    </submittedName>
</protein>
<keyword evidence="2" id="KW-1185">Reference proteome</keyword>
<evidence type="ECO:0000313" key="2">
    <source>
        <dbReference type="Proteomes" id="UP001054889"/>
    </source>
</evidence>
<dbReference type="EMBL" id="BQKI01000004">
    <property type="protein sequence ID" value="GJM94232.1"/>
    <property type="molecule type" value="Genomic_DNA"/>
</dbReference>
<accession>A0AAV5C814</accession>